<dbReference type="AlphaFoldDB" id="A0A917N8W8"/>
<comment type="similarity">
    <text evidence="1">Belongs to the bacterial solute-binding protein 3 family.</text>
</comment>
<proteinExistence type="inferred from homology"/>
<reference evidence="2" key="1">
    <citation type="journal article" date="2014" name="Int. J. Syst. Evol. Microbiol.">
        <title>Complete genome sequence of Corynebacterium casei LMG S-19264T (=DSM 44701T), isolated from a smear-ripened cheese.</title>
        <authorList>
            <consortium name="US DOE Joint Genome Institute (JGI-PGF)"/>
            <person name="Walter F."/>
            <person name="Albersmeier A."/>
            <person name="Kalinowski J."/>
            <person name="Ruckert C."/>
        </authorList>
    </citation>
    <scope>NUCLEOTIDE SEQUENCE</scope>
    <source>
        <strain evidence="2">JCM 30804</strain>
    </source>
</reference>
<reference evidence="2" key="2">
    <citation type="submission" date="2020-09" db="EMBL/GenBank/DDBJ databases">
        <authorList>
            <person name="Sun Q."/>
            <person name="Ohkuma M."/>
        </authorList>
    </citation>
    <scope>NUCLEOTIDE SEQUENCE</scope>
    <source>
        <strain evidence="2">JCM 30804</strain>
    </source>
</reference>
<dbReference type="Proteomes" id="UP000613743">
    <property type="component" value="Unassembled WGS sequence"/>
</dbReference>
<dbReference type="EMBL" id="BMPZ01000003">
    <property type="protein sequence ID" value="GGI77619.1"/>
    <property type="molecule type" value="Genomic_DNA"/>
</dbReference>
<name>A0A917N8W8_9GAMM</name>
<gene>
    <name evidence="2" type="ORF">GCM10009332_13740</name>
</gene>
<comment type="caution">
    <text evidence="2">The sequence shown here is derived from an EMBL/GenBank/DDBJ whole genome shotgun (WGS) entry which is preliminary data.</text>
</comment>
<dbReference type="Gene3D" id="3.40.190.10">
    <property type="entry name" value="Periplasmic binding protein-like II"/>
    <property type="match status" value="2"/>
</dbReference>
<organism evidence="2 3">
    <name type="scientific">Shewanella gelidii</name>
    <dbReference type="NCBI Taxonomy" id="1642821"/>
    <lineage>
        <taxon>Bacteria</taxon>
        <taxon>Pseudomonadati</taxon>
        <taxon>Pseudomonadota</taxon>
        <taxon>Gammaproteobacteria</taxon>
        <taxon>Alteromonadales</taxon>
        <taxon>Shewanellaceae</taxon>
        <taxon>Shewanella</taxon>
    </lineage>
</organism>
<dbReference type="SUPFAM" id="SSF53850">
    <property type="entry name" value="Periplasmic binding protein-like II"/>
    <property type="match status" value="1"/>
</dbReference>
<evidence type="ECO:0008006" key="4">
    <source>
        <dbReference type="Google" id="ProtNLM"/>
    </source>
</evidence>
<protein>
    <recommendedName>
        <fullName evidence="4">Amino acid ABC transporter substrate-binding protein</fullName>
    </recommendedName>
</protein>
<evidence type="ECO:0000256" key="1">
    <source>
        <dbReference type="ARBA" id="ARBA00010333"/>
    </source>
</evidence>
<evidence type="ECO:0000313" key="3">
    <source>
        <dbReference type="Proteomes" id="UP000613743"/>
    </source>
</evidence>
<accession>A0A917N8W8</accession>
<evidence type="ECO:0000313" key="2">
    <source>
        <dbReference type="EMBL" id="GGI77619.1"/>
    </source>
</evidence>
<keyword evidence="3" id="KW-1185">Reference proteome</keyword>
<sequence length="260" mass="29263">MTPHGIQKLIVLAFSVLSAVSFSLFAEPKPILKYNLNGSSTWVPYYIKNGGDKPGILREFIPRMLDKAGIEGQVLEFPPRRTNQALQRRQLDFDIVSPSWFENDQISDDFVASIPFLPIKEYVVTLAGKSSAWAQTHQLHGKRIGTVMGYIYPNTHTFTRVDFGSERELVRALDKKRVDAAIIGDLPALYWAKQFDISIALASIHSDGELVIRLHKSQQALLPQINQSLQYFIESGEIDAIVAQYADYHPAQSPHETIKP</sequence>
<dbReference type="PANTHER" id="PTHR35936:SF35">
    <property type="entry name" value="L-CYSTINE-BINDING PROTEIN TCYJ"/>
    <property type="match status" value="1"/>
</dbReference>
<dbReference type="PANTHER" id="PTHR35936">
    <property type="entry name" value="MEMBRANE-BOUND LYTIC MUREIN TRANSGLYCOSYLASE F"/>
    <property type="match status" value="1"/>
</dbReference>